<organism evidence="1 2">
    <name type="scientific">Pristionchus fissidentatus</name>
    <dbReference type="NCBI Taxonomy" id="1538716"/>
    <lineage>
        <taxon>Eukaryota</taxon>
        <taxon>Metazoa</taxon>
        <taxon>Ecdysozoa</taxon>
        <taxon>Nematoda</taxon>
        <taxon>Chromadorea</taxon>
        <taxon>Rhabditida</taxon>
        <taxon>Rhabditina</taxon>
        <taxon>Diplogasteromorpha</taxon>
        <taxon>Diplogasteroidea</taxon>
        <taxon>Neodiplogasteridae</taxon>
        <taxon>Pristionchus</taxon>
    </lineage>
</organism>
<name>A0AAV5VRI9_9BILA</name>
<keyword evidence="2" id="KW-1185">Reference proteome</keyword>
<reference evidence="1" key="1">
    <citation type="submission" date="2023-10" db="EMBL/GenBank/DDBJ databases">
        <title>Genome assembly of Pristionchus species.</title>
        <authorList>
            <person name="Yoshida K."/>
            <person name="Sommer R.J."/>
        </authorList>
    </citation>
    <scope>NUCLEOTIDE SEQUENCE</scope>
    <source>
        <strain evidence="1">RS5133</strain>
    </source>
</reference>
<accession>A0AAV5VRI9</accession>
<evidence type="ECO:0000313" key="2">
    <source>
        <dbReference type="Proteomes" id="UP001432322"/>
    </source>
</evidence>
<feature type="non-terminal residue" evidence="1">
    <location>
        <position position="71"/>
    </location>
</feature>
<protein>
    <submittedName>
        <fullName evidence="1">Uncharacterized protein</fullName>
    </submittedName>
</protein>
<comment type="caution">
    <text evidence="1">The sequence shown here is derived from an EMBL/GenBank/DDBJ whole genome shotgun (WGS) entry which is preliminary data.</text>
</comment>
<evidence type="ECO:0000313" key="1">
    <source>
        <dbReference type="EMBL" id="GMT20953.1"/>
    </source>
</evidence>
<dbReference type="AlphaFoldDB" id="A0AAV5VRI9"/>
<feature type="non-terminal residue" evidence="1">
    <location>
        <position position="1"/>
    </location>
</feature>
<sequence length="71" mass="8706">IFRIFMSGFSYFRLNFLPLCYEISEDFRHRDRVIHFLGQIANAEDCLKKMLRKYIMKLEEWQLKSDEPITN</sequence>
<dbReference type="Proteomes" id="UP001432322">
    <property type="component" value="Unassembled WGS sequence"/>
</dbReference>
<gene>
    <name evidence="1" type="ORF">PFISCL1PPCAC_12250</name>
</gene>
<dbReference type="EMBL" id="BTSY01000003">
    <property type="protein sequence ID" value="GMT20953.1"/>
    <property type="molecule type" value="Genomic_DNA"/>
</dbReference>
<proteinExistence type="predicted"/>